<dbReference type="STRING" id="1802583.A2311_01205"/>
<gene>
    <name evidence="2" type="ORF">A2311_01205</name>
</gene>
<dbReference type="Gene3D" id="2.40.160.60">
    <property type="entry name" value="Outer membrane protein transport protein (OMPP1/FadL/TodX)"/>
    <property type="match status" value="1"/>
</dbReference>
<organism evidence="2 3">
    <name type="scientific">candidate division WOR-1 bacterium RIFOXYB2_FULL_48_7</name>
    <dbReference type="NCBI Taxonomy" id="1802583"/>
    <lineage>
        <taxon>Bacteria</taxon>
        <taxon>Bacillati</taxon>
        <taxon>Saganbacteria</taxon>
    </lineage>
</organism>
<dbReference type="AlphaFoldDB" id="A0A1F4TNY0"/>
<evidence type="ECO:0000313" key="2">
    <source>
        <dbReference type="EMBL" id="OGC34299.1"/>
    </source>
</evidence>
<proteinExistence type="predicted"/>
<reference evidence="2 3" key="1">
    <citation type="journal article" date="2016" name="Nat. Commun.">
        <title>Thousands of microbial genomes shed light on interconnected biogeochemical processes in an aquifer system.</title>
        <authorList>
            <person name="Anantharaman K."/>
            <person name="Brown C.T."/>
            <person name="Hug L.A."/>
            <person name="Sharon I."/>
            <person name="Castelle C.J."/>
            <person name="Probst A.J."/>
            <person name="Thomas B.C."/>
            <person name="Singh A."/>
            <person name="Wilkins M.J."/>
            <person name="Karaoz U."/>
            <person name="Brodie E.L."/>
            <person name="Williams K.H."/>
            <person name="Hubbard S.S."/>
            <person name="Banfield J.F."/>
        </authorList>
    </citation>
    <scope>NUCLEOTIDE SEQUENCE [LARGE SCALE GENOMIC DNA]</scope>
</reference>
<name>A0A1F4TNY0_UNCSA</name>
<feature type="signal peptide" evidence="1">
    <location>
        <begin position="1"/>
        <end position="19"/>
    </location>
</feature>
<comment type="caution">
    <text evidence="2">The sequence shown here is derived from an EMBL/GenBank/DDBJ whole genome shotgun (WGS) entry which is preliminary data.</text>
</comment>
<dbReference type="Proteomes" id="UP000178951">
    <property type="component" value="Unassembled WGS sequence"/>
</dbReference>
<dbReference type="EMBL" id="MEUF01000046">
    <property type="protein sequence ID" value="OGC34299.1"/>
    <property type="molecule type" value="Genomic_DNA"/>
</dbReference>
<evidence type="ECO:0000313" key="3">
    <source>
        <dbReference type="Proteomes" id="UP000178951"/>
    </source>
</evidence>
<keyword evidence="1" id="KW-0732">Signal</keyword>
<accession>A0A1F4TNY0</accession>
<feature type="chain" id="PRO_5009514621" description="PorV/PorQ family protein" evidence="1">
    <location>
        <begin position="20"/>
        <end position="324"/>
    </location>
</feature>
<protein>
    <recommendedName>
        <fullName evidence="4">PorV/PorQ family protein</fullName>
    </recommendedName>
</protein>
<evidence type="ECO:0008006" key="4">
    <source>
        <dbReference type="Google" id="ProtNLM"/>
    </source>
</evidence>
<evidence type="ECO:0000256" key="1">
    <source>
        <dbReference type="SAM" id="SignalP"/>
    </source>
</evidence>
<sequence>MRKLIVWFLIVAFAGSARAVVTGSTDDAMTVGGGARPIGMGRAFTAIVDDVDAMFINPAGNAGLKGPAGMTMYTNLLGEVYYSEFCGAIPTANGTFGLGYITTGVNGIPTTPIPTDYYDSLLMASYSVPLANFFRYAKNVFVGLNYKLFNRGYTGGISSYESGMSADFGLKFIVNPNLSFGLCRQNFLPVSMGGVLRVNGGDEESLASLTKVGMAIKPIVQPKLLIALDADLPAQTGRPPTGHFGLEWKENDFISVRGGFDQSIDAGNAAKTSWNPTFGTSFGYYGFRVDYAYHPYYNNPSLATTYVSISYTGEPLYALRGKVE</sequence>